<organism evidence="3 4">
    <name type="scientific">Pseudohoeflea suaedae</name>
    <dbReference type="NCBI Taxonomy" id="877384"/>
    <lineage>
        <taxon>Bacteria</taxon>
        <taxon>Pseudomonadati</taxon>
        <taxon>Pseudomonadota</taxon>
        <taxon>Alphaproteobacteria</taxon>
        <taxon>Hyphomicrobiales</taxon>
        <taxon>Rhizobiaceae</taxon>
        <taxon>Pseudohoeflea</taxon>
    </lineage>
</organism>
<sequence length="353" mass="38953">MSDGLVQDLQIAVLLPCYNEGQTIGSVVKGFREAIPEAQIYVYDNNSSDDTALKAAIAGATVVREPRQGKGHVVRRMFADIDADIYLMADGDGTYAPEDGAELIRTLKSERCDMVVGTRRGVTSDAGRRGHAFGNSLFNRLYRLLFGRGFTDIFSGYRAFSRRFVKSFPAVSGGFEIETEMSVHASMLKIPVAELELDYGRRPEGSESKLSTFGDGGRILWMLAMLMKETRPFSFFSYLSLGVLAASMIFMTPVLVEYFETGLVRRMPTWVLSMALLMMALMLFAAGMILDSVARGRMEQKRLHYMTFTPLGGPRALSSAGEHAGEAGQFAETEPAELAKHTVSRLKRNKSKA</sequence>
<comment type="caution">
    <text evidence="3">The sequence shown here is derived from an EMBL/GenBank/DDBJ whole genome shotgun (WGS) entry which is preliminary data.</text>
</comment>
<evidence type="ECO:0000313" key="3">
    <source>
        <dbReference type="EMBL" id="TDH37986.1"/>
    </source>
</evidence>
<evidence type="ECO:0000313" key="4">
    <source>
        <dbReference type="Proteomes" id="UP000295131"/>
    </source>
</evidence>
<dbReference type="Proteomes" id="UP000295131">
    <property type="component" value="Unassembled WGS sequence"/>
</dbReference>
<feature type="domain" description="Glycosyltransferase 2-like" evidence="2">
    <location>
        <begin position="13"/>
        <end position="166"/>
    </location>
</feature>
<reference evidence="3 4" key="1">
    <citation type="journal article" date="2013" name="Int. J. Syst. Evol. Microbiol.">
        <title>Hoeflea suaedae sp. nov., an endophytic bacterium isolated from the root of the halophyte Suaeda maritima.</title>
        <authorList>
            <person name="Chung E.J."/>
            <person name="Park J.A."/>
            <person name="Pramanik P."/>
            <person name="Bibi F."/>
            <person name="Jeon C.O."/>
            <person name="Chung Y.R."/>
        </authorList>
    </citation>
    <scope>NUCLEOTIDE SEQUENCE [LARGE SCALE GENOMIC DNA]</scope>
    <source>
        <strain evidence="3 4">YC6898</strain>
    </source>
</reference>
<protein>
    <submittedName>
        <fullName evidence="3">Glycosyltransferase</fullName>
    </submittedName>
</protein>
<dbReference type="Gene3D" id="3.90.550.10">
    <property type="entry name" value="Spore Coat Polysaccharide Biosynthesis Protein SpsA, Chain A"/>
    <property type="match status" value="1"/>
</dbReference>
<gene>
    <name evidence="3" type="ORF">E2A64_02305</name>
</gene>
<keyword evidence="1" id="KW-1133">Transmembrane helix</keyword>
<dbReference type="InterPro" id="IPR050256">
    <property type="entry name" value="Glycosyltransferase_2"/>
</dbReference>
<dbReference type="EMBL" id="SMSI01000001">
    <property type="protein sequence ID" value="TDH37986.1"/>
    <property type="molecule type" value="Genomic_DNA"/>
</dbReference>
<dbReference type="GO" id="GO:0016740">
    <property type="term" value="F:transferase activity"/>
    <property type="evidence" value="ECO:0007669"/>
    <property type="project" value="UniProtKB-KW"/>
</dbReference>
<dbReference type="PANTHER" id="PTHR48090:SF7">
    <property type="entry name" value="RFBJ PROTEIN"/>
    <property type="match status" value="1"/>
</dbReference>
<dbReference type="CDD" id="cd04179">
    <property type="entry name" value="DPM_DPG-synthase_like"/>
    <property type="match status" value="1"/>
</dbReference>
<dbReference type="AlphaFoldDB" id="A0A4R5PM14"/>
<feature type="transmembrane region" description="Helical" evidence="1">
    <location>
        <begin position="235"/>
        <end position="256"/>
    </location>
</feature>
<evidence type="ECO:0000259" key="2">
    <source>
        <dbReference type="Pfam" id="PF00535"/>
    </source>
</evidence>
<keyword evidence="1" id="KW-0472">Membrane</keyword>
<keyword evidence="3" id="KW-0808">Transferase</keyword>
<accession>A0A4R5PM14</accession>
<dbReference type="PANTHER" id="PTHR48090">
    <property type="entry name" value="UNDECAPRENYL-PHOSPHATE 4-DEOXY-4-FORMAMIDO-L-ARABINOSE TRANSFERASE-RELATED"/>
    <property type="match status" value="1"/>
</dbReference>
<name>A0A4R5PM14_9HYPH</name>
<dbReference type="InterPro" id="IPR029044">
    <property type="entry name" value="Nucleotide-diphossugar_trans"/>
</dbReference>
<keyword evidence="1" id="KW-0812">Transmembrane</keyword>
<feature type="transmembrane region" description="Helical" evidence="1">
    <location>
        <begin position="268"/>
        <end position="290"/>
    </location>
</feature>
<dbReference type="OrthoDB" id="3177103at2"/>
<dbReference type="RefSeq" id="WP_133282823.1">
    <property type="nucleotide sequence ID" value="NZ_SMSI01000001.1"/>
</dbReference>
<dbReference type="SUPFAM" id="SSF53448">
    <property type="entry name" value="Nucleotide-diphospho-sugar transferases"/>
    <property type="match status" value="1"/>
</dbReference>
<dbReference type="InterPro" id="IPR001173">
    <property type="entry name" value="Glyco_trans_2-like"/>
</dbReference>
<dbReference type="Pfam" id="PF00535">
    <property type="entry name" value="Glycos_transf_2"/>
    <property type="match status" value="1"/>
</dbReference>
<evidence type="ECO:0000256" key="1">
    <source>
        <dbReference type="SAM" id="Phobius"/>
    </source>
</evidence>
<proteinExistence type="predicted"/>
<keyword evidence="4" id="KW-1185">Reference proteome</keyword>